<name>A0A0A9CLN3_ARUDO</name>
<protein>
    <submittedName>
        <fullName evidence="1">Uncharacterized protein</fullName>
    </submittedName>
</protein>
<proteinExistence type="predicted"/>
<organism evidence="1">
    <name type="scientific">Arundo donax</name>
    <name type="common">Giant reed</name>
    <name type="synonym">Donax arundinaceus</name>
    <dbReference type="NCBI Taxonomy" id="35708"/>
    <lineage>
        <taxon>Eukaryota</taxon>
        <taxon>Viridiplantae</taxon>
        <taxon>Streptophyta</taxon>
        <taxon>Embryophyta</taxon>
        <taxon>Tracheophyta</taxon>
        <taxon>Spermatophyta</taxon>
        <taxon>Magnoliopsida</taxon>
        <taxon>Liliopsida</taxon>
        <taxon>Poales</taxon>
        <taxon>Poaceae</taxon>
        <taxon>PACMAD clade</taxon>
        <taxon>Arundinoideae</taxon>
        <taxon>Arundineae</taxon>
        <taxon>Arundo</taxon>
    </lineage>
</organism>
<accession>A0A0A9CLN3</accession>
<reference evidence="1" key="2">
    <citation type="journal article" date="2015" name="Data Brief">
        <title>Shoot transcriptome of the giant reed, Arundo donax.</title>
        <authorList>
            <person name="Barrero R.A."/>
            <person name="Guerrero F.D."/>
            <person name="Moolhuijzen P."/>
            <person name="Goolsby J.A."/>
            <person name="Tidwell J."/>
            <person name="Bellgard S.E."/>
            <person name="Bellgard M.I."/>
        </authorList>
    </citation>
    <scope>NUCLEOTIDE SEQUENCE</scope>
    <source>
        <tissue evidence="1">Shoot tissue taken approximately 20 cm above the soil surface</tissue>
    </source>
</reference>
<reference evidence="1" key="1">
    <citation type="submission" date="2014-09" db="EMBL/GenBank/DDBJ databases">
        <authorList>
            <person name="Magalhaes I.L.F."/>
            <person name="Oliveira U."/>
            <person name="Santos F.R."/>
            <person name="Vidigal T.H.D.A."/>
            <person name="Brescovit A.D."/>
            <person name="Santos A.J."/>
        </authorList>
    </citation>
    <scope>NUCLEOTIDE SEQUENCE</scope>
    <source>
        <tissue evidence="1">Shoot tissue taken approximately 20 cm above the soil surface</tissue>
    </source>
</reference>
<dbReference type="EMBL" id="GBRH01220716">
    <property type="protein sequence ID" value="JAD77179.1"/>
    <property type="molecule type" value="Transcribed_RNA"/>
</dbReference>
<sequence>MHGNLYKPQKNMKPILLCSLYIDLQLSIACMQVYWC</sequence>
<evidence type="ECO:0000313" key="1">
    <source>
        <dbReference type="EMBL" id="JAD77179.1"/>
    </source>
</evidence>
<dbReference type="AlphaFoldDB" id="A0A0A9CLN3"/>